<dbReference type="STRING" id="86630.A0A367KDH0"/>
<feature type="compositionally biased region" description="Low complexity" evidence="2">
    <location>
        <begin position="51"/>
        <end position="75"/>
    </location>
</feature>
<proteinExistence type="predicted"/>
<evidence type="ECO:0000313" key="4">
    <source>
        <dbReference type="Proteomes" id="UP000252139"/>
    </source>
</evidence>
<sequence length="207" mass="23223">MEKQLRSAYSMLLQAELAAVKAEITRLKQNASLLERLAHASNVAAPKEPASTLISSPPASLPLTSPSLTSETSSQPKPPQKRPPSSDLGSLPLQKAAKLKASTFLPSQMTTAHTFSVSSANHGYRFLYLPLRRHLPIGQLRSRLRQLNISTRRILNIHYPDRHPVGLLIHNDYEDEFRSQLKKFKIPIQDDYDPLDPSNLHDLDYDD</sequence>
<keyword evidence="4" id="KW-1185">Reference proteome</keyword>
<evidence type="ECO:0000256" key="1">
    <source>
        <dbReference type="SAM" id="Coils"/>
    </source>
</evidence>
<organism evidence="3 4">
    <name type="scientific">Rhizopus azygosporus</name>
    <name type="common">Rhizopus microsporus var. azygosporus</name>
    <dbReference type="NCBI Taxonomy" id="86630"/>
    <lineage>
        <taxon>Eukaryota</taxon>
        <taxon>Fungi</taxon>
        <taxon>Fungi incertae sedis</taxon>
        <taxon>Mucoromycota</taxon>
        <taxon>Mucoromycotina</taxon>
        <taxon>Mucoromycetes</taxon>
        <taxon>Mucorales</taxon>
        <taxon>Mucorineae</taxon>
        <taxon>Rhizopodaceae</taxon>
        <taxon>Rhizopus</taxon>
    </lineage>
</organism>
<evidence type="ECO:0000256" key="2">
    <source>
        <dbReference type="SAM" id="MobiDB-lite"/>
    </source>
</evidence>
<comment type="caution">
    <text evidence="3">The sequence shown here is derived from an EMBL/GenBank/DDBJ whole genome shotgun (WGS) entry which is preliminary data.</text>
</comment>
<feature type="coiled-coil region" evidence="1">
    <location>
        <begin position="10"/>
        <end position="37"/>
    </location>
</feature>
<name>A0A367KDH0_RHIAZ</name>
<gene>
    <name evidence="3" type="ORF">CU097_015725</name>
</gene>
<protein>
    <submittedName>
        <fullName evidence="3">Uncharacterized protein</fullName>
    </submittedName>
</protein>
<keyword evidence="1" id="KW-0175">Coiled coil</keyword>
<dbReference type="AlphaFoldDB" id="A0A367KDH0"/>
<dbReference type="EMBL" id="PJQL01000072">
    <property type="protein sequence ID" value="RCI00238.1"/>
    <property type="molecule type" value="Genomic_DNA"/>
</dbReference>
<evidence type="ECO:0000313" key="3">
    <source>
        <dbReference type="EMBL" id="RCI00238.1"/>
    </source>
</evidence>
<reference evidence="3 4" key="1">
    <citation type="journal article" date="2018" name="G3 (Bethesda)">
        <title>Phylogenetic and Phylogenomic Definition of Rhizopus Species.</title>
        <authorList>
            <person name="Gryganskyi A.P."/>
            <person name="Golan J."/>
            <person name="Dolatabadi S."/>
            <person name="Mondo S."/>
            <person name="Robb S."/>
            <person name="Idnurm A."/>
            <person name="Muszewska A."/>
            <person name="Steczkiewicz K."/>
            <person name="Masonjones S."/>
            <person name="Liao H.L."/>
            <person name="Gajdeczka M.T."/>
            <person name="Anike F."/>
            <person name="Vuek A."/>
            <person name="Anishchenko I.M."/>
            <person name="Voigt K."/>
            <person name="de Hoog G.S."/>
            <person name="Smith M.E."/>
            <person name="Heitman J."/>
            <person name="Vilgalys R."/>
            <person name="Stajich J.E."/>
        </authorList>
    </citation>
    <scope>NUCLEOTIDE SEQUENCE [LARGE SCALE GENOMIC DNA]</scope>
    <source>
        <strain evidence="3 4">CBS 357.93</strain>
    </source>
</reference>
<feature type="region of interest" description="Disordered" evidence="2">
    <location>
        <begin position="45"/>
        <end position="90"/>
    </location>
</feature>
<accession>A0A367KDH0</accession>
<dbReference type="Proteomes" id="UP000252139">
    <property type="component" value="Unassembled WGS sequence"/>
</dbReference>
<dbReference type="OrthoDB" id="2281765at2759"/>